<reference evidence="2" key="1">
    <citation type="submission" date="2014-11" db="EMBL/GenBank/DDBJ databases">
        <authorList>
            <person name="Amaro Gonzalez C."/>
        </authorList>
    </citation>
    <scope>NUCLEOTIDE SEQUENCE</scope>
</reference>
<protein>
    <submittedName>
        <fullName evidence="2">Uncharacterized protein</fullName>
    </submittedName>
</protein>
<keyword evidence="1" id="KW-0472">Membrane</keyword>
<keyword evidence="1" id="KW-1133">Transmembrane helix</keyword>
<feature type="transmembrane region" description="Helical" evidence="1">
    <location>
        <begin position="20"/>
        <end position="41"/>
    </location>
</feature>
<keyword evidence="1" id="KW-0812">Transmembrane</keyword>
<sequence length="49" mass="5882">MDLFKNMQAFFVFSLRVGLLNIQMEMLILFYTAIYCIDRVYTAHICLDR</sequence>
<dbReference type="EMBL" id="GBXM01103403">
    <property type="protein sequence ID" value="JAH05174.1"/>
    <property type="molecule type" value="Transcribed_RNA"/>
</dbReference>
<organism evidence="2">
    <name type="scientific">Anguilla anguilla</name>
    <name type="common">European freshwater eel</name>
    <name type="synonym">Muraena anguilla</name>
    <dbReference type="NCBI Taxonomy" id="7936"/>
    <lineage>
        <taxon>Eukaryota</taxon>
        <taxon>Metazoa</taxon>
        <taxon>Chordata</taxon>
        <taxon>Craniata</taxon>
        <taxon>Vertebrata</taxon>
        <taxon>Euteleostomi</taxon>
        <taxon>Actinopterygii</taxon>
        <taxon>Neopterygii</taxon>
        <taxon>Teleostei</taxon>
        <taxon>Anguilliformes</taxon>
        <taxon>Anguillidae</taxon>
        <taxon>Anguilla</taxon>
    </lineage>
</organism>
<proteinExistence type="predicted"/>
<reference evidence="2" key="2">
    <citation type="journal article" date="2015" name="Fish Shellfish Immunol.">
        <title>Early steps in the European eel (Anguilla anguilla)-Vibrio vulnificus interaction in the gills: Role of the RtxA13 toxin.</title>
        <authorList>
            <person name="Callol A."/>
            <person name="Pajuelo D."/>
            <person name="Ebbesson L."/>
            <person name="Teles M."/>
            <person name="MacKenzie S."/>
            <person name="Amaro C."/>
        </authorList>
    </citation>
    <scope>NUCLEOTIDE SEQUENCE</scope>
</reference>
<evidence type="ECO:0000256" key="1">
    <source>
        <dbReference type="SAM" id="Phobius"/>
    </source>
</evidence>
<dbReference type="AlphaFoldDB" id="A0A0E9PKX2"/>
<evidence type="ECO:0000313" key="2">
    <source>
        <dbReference type="EMBL" id="JAH05174.1"/>
    </source>
</evidence>
<accession>A0A0E9PKX2</accession>
<name>A0A0E9PKX2_ANGAN</name>